<evidence type="ECO:0000256" key="1">
    <source>
        <dbReference type="ARBA" id="ARBA00022723"/>
    </source>
</evidence>
<dbReference type="AlphaFoldDB" id="A0AA41RX64"/>
<protein>
    <recommendedName>
        <fullName evidence="4">Phorbol-ester/DAG-type domain-containing protein</fullName>
    </recommendedName>
</protein>
<comment type="caution">
    <text evidence="5">The sequence shown here is derived from an EMBL/GenBank/DDBJ whole genome shotgun (WGS) entry which is preliminary data.</text>
</comment>
<dbReference type="GO" id="GO:0046872">
    <property type="term" value="F:metal ion binding"/>
    <property type="evidence" value="ECO:0007669"/>
    <property type="project" value="UniProtKB-KW"/>
</dbReference>
<evidence type="ECO:0000259" key="4">
    <source>
        <dbReference type="PROSITE" id="PS50081"/>
    </source>
</evidence>
<organism evidence="5 6">
    <name type="scientific">Papaver nudicaule</name>
    <name type="common">Iceland poppy</name>
    <dbReference type="NCBI Taxonomy" id="74823"/>
    <lineage>
        <taxon>Eukaryota</taxon>
        <taxon>Viridiplantae</taxon>
        <taxon>Streptophyta</taxon>
        <taxon>Embryophyta</taxon>
        <taxon>Tracheophyta</taxon>
        <taxon>Spermatophyta</taxon>
        <taxon>Magnoliopsida</taxon>
        <taxon>Ranunculales</taxon>
        <taxon>Papaveraceae</taxon>
        <taxon>Papaveroideae</taxon>
        <taxon>Papaver</taxon>
    </lineage>
</organism>
<dbReference type="PANTHER" id="PTHR47841">
    <property type="entry name" value="DIACYLGLYCEROL KINASE THETA-LIKE-RELATED"/>
    <property type="match status" value="1"/>
</dbReference>
<evidence type="ECO:0000313" key="6">
    <source>
        <dbReference type="Proteomes" id="UP001177140"/>
    </source>
</evidence>
<dbReference type="InterPro" id="IPR046349">
    <property type="entry name" value="C1-like_sf"/>
</dbReference>
<dbReference type="Gene3D" id="3.30.60.20">
    <property type="match status" value="1"/>
</dbReference>
<dbReference type="PROSITE" id="PS50081">
    <property type="entry name" value="ZF_DAG_PE_2"/>
    <property type="match status" value="1"/>
</dbReference>
<dbReference type="SUPFAM" id="SSF57889">
    <property type="entry name" value="Cysteine-rich domain"/>
    <property type="match status" value="2"/>
</dbReference>
<reference evidence="5" key="1">
    <citation type="submission" date="2022-03" db="EMBL/GenBank/DDBJ databases">
        <title>A functionally conserved STORR gene fusion in Papaver species that diverged 16.8 million years ago.</title>
        <authorList>
            <person name="Catania T."/>
        </authorList>
    </citation>
    <scope>NUCLEOTIDE SEQUENCE</scope>
    <source>
        <strain evidence="5">S-191538</strain>
    </source>
</reference>
<dbReference type="EMBL" id="JAJJMA010041912">
    <property type="protein sequence ID" value="MCL7025136.1"/>
    <property type="molecule type" value="Genomic_DNA"/>
</dbReference>
<dbReference type="PANTHER" id="PTHR47841:SF7">
    <property type="entry name" value="CYSTEINE_HISTIDINE-RICH C1 DOMAIN PROTEIN"/>
    <property type="match status" value="1"/>
</dbReference>
<keyword evidence="6" id="KW-1185">Reference proteome</keyword>
<sequence>MSNTLKHFTHSHILTKMNFSDEFLCDGCNMLGSGIRYHCSGCKFDLHEGCATCPEKIDTYIHPGHILTRVWEGLESKNGLQRPCNVCGDQVKGLFYKCSSGAEKVHVDGRHCFFIHPLCSKFPSEVKHVIDNHHRLKFQSVPVIPGSRCAICRNIVSAYSWSYRCDPCGVNIHLECVTVPYGPLGQVHQEKRPVPPPASNPCGGSAWMAPPTCNNPPPNYNYGYAVPYGYPPPHACPQGATSSSGGKKRRMFEIACKIATTVILGATLGVTYA</sequence>
<keyword evidence="2" id="KW-0677">Repeat</keyword>
<accession>A0AA41RX64</accession>
<keyword evidence="1" id="KW-0479">Metal-binding</keyword>
<feature type="domain" description="Phorbol-ester/DAG-type" evidence="4">
    <location>
        <begin position="133"/>
        <end position="177"/>
    </location>
</feature>
<dbReference type="Pfam" id="PF03107">
    <property type="entry name" value="C1_2"/>
    <property type="match status" value="2"/>
</dbReference>
<keyword evidence="3" id="KW-0862">Zinc</keyword>
<evidence type="ECO:0000313" key="5">
    <source>
        <dbReference type="EMBL" id="MCL7025136.1"/>
    </source>
</evidence>
<proteinExistence type="predicted"/>
<dbReference type="Proteomes" id="UP001177140">
    <property type="component" value="Unassembled WGS sequence"/>
</dbReference>
<evidence type="ECO:0000256" key="3">
    <source>
        <dbReference type="ARBA" id="ARBA00022833"/>
    </source>
</evidence>
<name>A0AA41RX64_PAPNU</name>
<evidence type="ECO:0000256" key="2">
    <source>
        <dbReference type="ARBA" id="ARBA00022737"/>
    </source>
</evidence>
<dbReference type="InterPro" id="IPR004146">
    <property type="entry name" value="DC1"/>
</dbReference>
<dbReference type="InterPro" id="IPR002219">
    <property type="entry name" value="PKC_DAG/PE"/>
</dbReference>
<gene>
    <name evidence="5" type="ORF">MKW94_003758</name>
</gene>